<feature type="transmembrane region" description="Helical" evidence="5">
    <location>
        <begin position="349"/>
        <end position="369"/>
    </location>
</feature>
<dbReference type="Gene3D" id="1.25.40.10">
    <property type="entry name" value="Tetratricopeptide repeat domain"/>
    <property type="match status" value="1"/>
</dbReference>
<keyword evidence="3 5" id="KW-1133">Transmembrane helix</keyword>
<feature type="transmembrane region" description="Helical" evidence="5">
    <location>
        <begin position="89"/>
        <end position="111"/>
    </location>
</feature>
<evidence type="ECO:0000313" key="7">
    <source>
        <dbReference type="EMBL" id="MFD0871334.1"/>
    </source>
</evidence>
<dbReference type="GO" id="GO:0016874">
    <property type="term" value="F:ligase activity"/>
    <property type="evidence" value="ECO:0007669"/>
    <property type="project" value="UniProtKB-KW"/>
</dbReference>
<feature type="transmembrane region" description="Helical" evidence="5">
    <location>
        <begin position="183"/>
        <end position="205"/>
    </location>
</feature>
<evidence type="ECO:0000256" key="4">
    <source>
        <dbReference type="ARBA" id="ARBA00023136"/>
    </source>
</evidence>
<keyword evidence="7" id="KW-0436">Ligase</keyword>
<dbReference type="InterPro" id="IPR007016">
    <property type="entry name" value="O-antigen_ligase-rel_domated"/>
</dbReference>
<proteinExistence type="predicted"/>
<feature type="transmembrane region" description="Helical" evidence="5">
    <location>
        <begin position="212"/>
        <end position="230"/>
    </location>
</feature>
<evidence type="ECO:0000259" key="6">
    <source>
        <dbReference type="Pfam" id="PF04932"/>
    </source>
</evidence>
<evidence type="ECO:0000313" key="8">
    <source>
        <dbReference type="Proteomes" id="UP001597120"/>
    </source>
</evidence>
<dbReference type="PANTHER" id="PTHR37422">
    <property type="entry name" value="TEICHURONIC ACID BIOSYNTHESIS PROTEIN TUAE"/>
    <property type="match status" value="1"/>
</dbReference>
<dbReference type="InterPro" id="IPR051533">
    <property type="entry name" value="WaaL-like"/>
</dbReference>
<keyword evidence="4 5" id="KW-0472">Membrane</keyword>
<dbReference type="InterPro" id="IPR011990">
    <property type="entry name" value="TPR-like_helical_dom_sf"/>
</dbReference>
<feature type="transmembrane region" description="Helical" evidence="5">
    <location>
        <begin position="56"/>
        <end position="77"/>
    </location>
</feature>
<organism evidence="7 8">
    <name type="scientific">Paenibacillus residui</name>
    <dbReference type="NCBI Taxonomy" id="629724"/>
    <lineage>
        <taxon>Bacteria</taxon>
        <taxon>Bacillati</taxon>
        <taxon>Bacillota</taxon>
        <taxon>Bacilli</taxon>
        <taxon>Bacillales</taxon>
        <taxon>Paenibacillaceae</taxon>
        <taxon>Paenibacillus</taxon>
    </lineage>
</organism>
<feature type="transmembrane region" description="Helical" evidence="5">
    <location>
        <begin position="508"/>
        <end position="528"/>
    </location>
</feature>
<evidence type="ECO:0000256" key="1">
    <source>
        <dbReference type="ARBA" id="ARBA00004141"/>
    </source>
</evidence>
<feature type="transmembrane region" description="Helical" evidence="5">
    <location>
        <begin position="145"/>
        <end position="163"/>
    </location>
</feature>
<gene>
    <name evidence="7" type="ORF">ACFQ03_19535</name>
</gene>
<feature type="transmembrane region" description="Helical" evidence="5">
    <location>
        <begin position="24"/>
        <end position="44"/>
    </location>
</feature>
<keyword evidence="2 5" id="KW-0812">Transmembrane</keyword>
<evidence type="ECO:0000256" key="3">
    <source>
        <dbReference type="ARBA" id="ARBA00022989"/>
    </source>
</evidence>
<comment type="caution">
    <text evidence="7">The sequence shown here is derived from an EMBL/GenBank/DDBJ whole genome shotgun (WGS) entry which is preliminary data.</text>
</comment>
<feature type="transmembrane region" description="Helical" evidence="5">
    <location>
        <begin position="236"/>
        <end position="254"/>
    </location>
</feature>
<feature type="transmembrane region" description="Helical" evidence="5">
    <location>
        <begin position="259"/>
        <end position="277"/>
    </location>
</feature>
<evidence type="ECO:0000256" key="2">
    <source>
        <dbReference type="ARBA" id="ARBA00022692"/>
    </source>
</evidence>
<sequence length="830" mass="93814">MKTKLTKQPERLPVNLGISEPNEIIYWTGLGFILLFLFIAPFRTGLYNGYLIQYEVNVYGSAAWTALFFFLISLYWIFRWKISSVRDALMLLAWGLPLSYLLSGFVAVSPYSNGKQILLHAMYAMLFGLAAYFARSQSGNRMLQFGIMTSGYMVVIYCILNMFGNAYFRDAVMEDQGLRLTAVFQYANAYAAVLIALLLGCLHFIMSSRSRVIVALNALMLVPLALSFSLTLSRGGIVVLPLILLALLPFLSVVRQICFFIYLGIGFTASFLITDRIKSISLEMLKRMKASYEQNGAADTVSLLDPLSWKGWLTLVPVSIGAAALIVILQLYLAPLMERKLARFAGWKWSNWIVPVGLIALGGIGLLLITQGSMVGNLLPQALHQRIASINLQQHSVLERLMMFADSLKIFADRPVLGGGGGVWEALFTAYQGAPYLPRQVHSYFFEYLVETGLVGLIFLGGLLLLVFIFYIKNVFLSKTTDPDQSILYYLVAMSILLHSALDFEMSYGYIAALVFLCLGGMASAVTTELRLEGSKLWGWLTDKTWGRLVPGMISAAALIVLIISFYDYQANRTFYTYLDQSMKGNNAHANQALEKALKARPNHPEYVLAKVNELNKMYNQTGDSKILEEVAKHLQQLSKKEPYNRLLVEQQFILHLRKDELPEALDVAYSRLESSIWGLSLFEDFPNWYDRAVDLNLQLGDQARKNNDPAAQQKYWDDAIQLYQTVLDKMKELEQLPEGQMHEPFGVGPGMALSIGQIYYLRNDYKTAADVMEPYTEGNWELPASRELTRWYLAARMRQGEEHPPLYDKFIGQFPDEKEWIEGMVHYDA</sequence>
<protein>
    <submittedName>
        <fullName evidence="7">O-antigen ligase family protein</fullName>
    </submittedName>
</protein>
<dbReference type="RefSeq" id="WP_379290316.1">
    <property type="nucleotide sequence ID" value="NZ_JBHTIU010000078.1"/>
</dbReference>
<feature type="transmembrane region" description="Helical" evidence="5">
    <location>
        <begin position="312"/>
        <end position="337"/>
    </location>
</feature>
<name>A0ABW3DFJ5_9BACL</name>
<dbReference type="Proteomes" id="UP001597120">
    <property type="component" value="Unassembled WGS sequence"/>
</dbReference>
<dbReference type="EMBL" id="JBHTIU010000078">
    <property type="protein sequence ID" value="MFD0871334.1"/>
    <property type="molecule type" value="Genomic_DNA"/>
</dbReference>
<accession>A0ABW3DFJ5</accession>
<feature type="domain" description="O-antigen ligase-related" evidence="6">
    <location>
        <begin position="323"/>
        <end position="460"/>
    </location>
</feature>
<evidence type="ECO:0000256" key="5">
    <source>
        <dbReference type="SAM" id="Phobius"/>
    </source>
</evidence>
<reference evidence="8" key="1">
    <citation type="journal article" date="2019" name="Int. J. Syst. Evol. Microbiol.">
        <title>The Global Catalogue of Microorganisms (GCM) 10K type strain sequencing project: providing services to taxonomists for standard genome sequencing and annotation.</title>
        <authorList>
            <consortium name="The Broad Institute Genomics Platform"/>
            <consortium name="The Broad Institute Genome Sequencing Center for Infectious Disease"/>
            <person name="Wu L."/>
            <person name="Ma J."/>
        </authorList>
    </citation>
    <scope>NUCLEOTIDE SEQUENCE [LARGE SCALE GENOMIC DNA]</scope>
    <source>
        <strain evidence="8">CCUG 57263</strain>
    </source>
</reference>
<feature type="transmembrane region" description="Helical" evidence="5">
    <location>
        <begin position="454"/>
        <end position="474"/>
    </location>
</feature>
<feature type="transmembrane region" description="Helical" evidence="5">
    <location>
        <begin position="549"/>
        <end position="567"/>
    </location>
</feature>
<feature type="transmembrane region" description="Helical" evidence="5">
    <location>
        <begin position="117"/>
        <end position="133"/>
    </location>
</feature>
<comment type="subcellular location">
    <subcellularLocation>
        <location evidence="1">Membrane</location>
        <topology evidence="1">Multi-pass membrane protein</topology>
    </subcellularLocation>
</comment>
<dbReference type="PANTHER" id="PTHR37422:SF13">
    <property type="entry name" value="LIPOPOLYSACCHARIDE BIOSYNTHESIS PROTEIN PA4999-RELATED"/>
    <property type="match status" value="1"/>
</dbReference>
<keyword evidence="8" id="KW-1185">Reference proteome</keyword>
<dbReference type="Pfam" id="PF04932">
    <property type="entry name" value="Wzy_C"/>
    <property type="match status" value="1"/>
</dbReference>